<evidence type="ECO:0000256" key="6">
    <source>
        <dbReference type="ARBA" id="ARBA00023274"/>
    </source>
</evidence>
<dbReference type="GO" id="GO:0030619">
    <property type="term" value="F:U1 snRNA binding"/>
    <property type="evidence" value="ECO:0007669"/>
    <property type="project" value="InterPro"/>
</dbReference>
<dbReference type="GO" id="GO:0071011">
    <property type="term" value="C:precatalytic spliceosome"/>
    <property type="evidence" value="ECO:0007669"/>
    <property type="project" value="TreeGrafter"/>
</dbReference>
<evidence type="ECO:0000256" key="8">
    <source>
        <dbReference type="SAM" id="MobiDB-lite"/>
    </source>
</evidence>
<evidence type="ECO:0000256" key="3">
    <source>
        <dbReference type="ARBA" id="ARBA00016996"/>
    </source>
</evidence>
<dbReference type="GO" id="GO:0016607">
    <property type="term" value="C:nuclear speck"/>
    <property type="evidence" value="ECO:0007669"/>
    <property type="project" value="UniProtKB-SubCell"/>
</dbReference>
<comment type="caution">
    <text evidence="10">The sequence shown here is derived from an EMBL/GenBank/DDBJ whole genome shotgun (WGS) entry which is preliminary data.</text>
</comment>
<dbReference type="EMBL" id="JADGJW010000948">
    <property type="protein sequence ID" value="KAJ3209286.1"/>
    <property type="molecule type" value="Genomic_DNA"/>
</dbReference>
<sequence>MSALLPPQLLKLFAARPPLAHLPPVDSEPGKRNLPKFTGLADYLEKCKGHDPDFKPTETWQEKKERLKQEAKAKSEAIIAKNIVNWDPKSDPNVKSEPYKTLFVARLNYDTTEKTLKRAFEEFGTVKSIRMVKDINSGKPKGYAFIEFKHEEDMKIAYRETDGMKIDGRRILVDCERGRTVKGWRPRRLGGGLGGTRIGGPSVNTRFSGREAANDRPVRRESHHVSSHDRYESRSRDHRDDRRSSSHRDERSSRRDDRHRSGSRHGGYDDDRDYKREESSRSSRHHEERSSRHRDNLRSYDDVHY</sequence>
<dbReference type="SMART" id="SM00360">
    <property type="entry name" value="RRM"/>
    <property type="match status" value="1"/>
</dbReference>
<feature type="domain" description="RRM" evidence="9">
    <location>
        <begin position="100"/>
        <end position="178"/>
    </location>
</feature>
<dbReference type="InterPro" id="IPR000504">
    <property type="entry name" value="RRM_dom"/>
</dbReference>
<dbReference type="Pfam" id="PF00076">
    <property type="entry name" value="RRM_1"/>
    <property type="match status" value="1"/>
</dbReference>
<comment type="subcellular location">
    <subcellularLocation>
        <location evidence="1">Nucleus speckle</location>
    </subcellularLocation>
    <subcellularLocation>
        <location evidence="2">Nucleus</location>
        <location evidence="2">Nucleoplasm</location>
    </subcellularLocation>
</comment>
<dbReference type="InterPro" id="IPR035979">
    <property type="entry name" value="RBD_domain_sf"/>
</dbReference>
<dbReference type="GO" id="GO:0005685">
    <property type="term" value="C:U1 snRNP"/>
    <property type="evidence" value="ECO:0007669"/>
    <property type="project" value="TreeGrafter"/>
</dbReference>
<dbReference type="InterPro" id="IPR051183">
    <property type="entry name" value="U1_U11-U12_snRNP_70-35kDa"/>
</dbReference>
<evidence type="ECO:0000256" key="4">
    <source>
        <dbReference type="ARBA" id="ARBA00022884"/>
    </source>
</evidence>
<evidence type="ECO:0000256" key="5">
    <source>
        <dbReference type="ARBA" id="ARBA00023242"/>
    </source>
</evidence>
<dbReference type="PROSITE" id="PS50102">
    <property type="entry name" value="RRM"/>
    <property type="match status" value="1"/>
</dbReference>
<feature type="compositionally biased region" description="Gly residues" evidence="8">
    <location>
        <begin position="189"/>
        <end position="198"/>
    </location>
</feature>
<dbReference type="CDD" id="cd12236">
    <property type="entry name" value="RRM_snRNP70"/>
    <property type="match status" value="1"/>
</dbReference>
<feature type="region of interest" description="Disordered" evidence="8">
    <location>
        <begin position="183"/>
        <end position="305"/>
    </location>
</feature>
<dbReference type="Pfam" id="PF12220">
    <property type="entry name" value="U1snRNP70_N"/>
    <property type="match status" value="1"/>
</dbReference>
<proteinExistence type="predicted"/>
<dbReference type="FunFam" id="3.30.70.330:FF:001585">
    <property type="entry name" value="U1 small nuclear ribonucleoprotein 70 kDa"/>
    <property type="match status" value="1"/>
</dbReference>
<evidence type="ECO:0000313" key="10">
    <source>
        <dbReference type="EMBL" id="KAJ3209286.1"/>
    </source>
</evidence>
<organism evidence="10 11">
    <name type="scientific">Clydaea vesicula</name>
    <dbReference type="NCBI Taxonomy" id="447962"/>
    <lineage>
        <taxon>Eukaryota</taxon>
        <taxon>Fungi</taxon>
        <taxon>Fungi incertae sedis</taxon>
        <taxon>Chytridiomycota</taxon>
        <taxon>Chytridiomycota incertae sedis</taxon>
        <taxon>Chytridiomycetes</taxon>
        <taxon>Lobulomycetales</taxon>
        <taxon>Lobulomycetaceae</taxon>
        <taxon>Clydaea</taxon>
    </lineage>
</organism>
<keyword evidence="6" id="KW-0687">Ribonucleoprotein</keyword>
<keyword evidence="4 7" id="KW-0694">RNA-binding</keyword>
<name>A0AAD5XXW4_9FUNG</name>
<evidence type="ECO:0000313" key="11">
    <source>
        <dbReference type="Proteomes" id="UP001211065"/>
    </source>
</evidence>
<evidence type="ECO:0000256" key="1">
    <source>
        <dbReference type="ARBA" id="ARBA00004324"/>
    </source>
</evidence>
<dbReference type="InterPro" id="IPR034143">
    <property type="entry name" value="snRNP70_RRM"/>
</dbReference>
<dbReference type="GO" id="GO:0003729">
    <property type="term" value="F:mRNA binding"/>
    <property type="evidence" value="ECO:0007669"/>
    <property type="project" value="TreeGrafter"/>
</dbReference>
<evidence type="ECO:0000256" key="7">
    <source>
        <dbReference type="PROSITE-ProRule" id="PRU00176"/>
    </source>
</evidence>
<feature type="compositionally biased region" description="Basic and acidic residues" evidence="8">
    <location>
        <begin position="208"/>
        <end position="305"/>
    </location>
</feature>
<dbReference type="Gene3D" id="3.30.70.330">
    <property type="match status" value="1"/>
</dbReference>
<keyword evidence="11" id="KW-1185">Reference proteome</keyword>
<evidence type="ECO:0000259" key="9">
    <source>
        <dbReference type="PROSITE" id="PS50102"/>
    </source>
</evidence>
<dbReference type="InterPro" id="IPR012677">
    <property type="entry name" value="Nucleotide-bd_a/b_plait_sf"/>
</dbReference>
<dbReference type="InterPro" id="IPR022023">
    <property type="entry name" value="U1snRNP70_N"/>
</dbReference>
<dbReference type="SUPFAM" id="SSF54928">
    <property type="entry name" value="RNA-binding domain, RBD"/>
    <property type="match status" value="1"/>
</dbReference>
<reference evidence="10" key="1">
    <citation type="submission" date="2020-05" db="EMBL/GenBank/DDBJ databases">
        <title>Phylogenomic resolution of chytrid fungi.</title>
        <authorList>
            <person name="Stajich J.E."/>
            <person name="Amses K."/>
            <person name="Simmons R."/>
            <person name="Seto K."/>
            <person name="Myers J."/>
            <person name="Bonds A."/>
            <person name="Quandt C.A."/>
            <person name="Barry K."/>
            <person name="Liu P."/>
            <person name="Grigoriev I."/>
            <person name="Longcore J.E."/>
            <person name="James T.Y."/>
        </authorList>
    </citation>
    <scope>NUCLEOTIDE SEQUENCE</scope>
    <source>
        <strain evidence="10">JEL0476</strain>
    </source>
</reference>
<dbReference type="GO" id="GO:0000398">
    <property type="term" value="P:mRNA splicing, via spliceosome"/>
    <property type="evidence" value="ECO:0007669"/>
    <property type="project" value="TreeGrafter"/>
</dbReference>
<dbReference type="GO" id="GO:0071004">
    <property type="term" value="C:U2-type prespliceosome"/>
    <property type="evidence" value="ECO:0007669"/>
    <property type="project" value="TreeGrafter"/>
</dbReference>
<protein>
    <recommendedName>
        <fullName evidence="3">U1 small nuclear ribonucleoprotein 70 kDa</fullName>
    </recommendedName>
</protein>
<gene>
    <name evidence="10" type="ORF">HK099_008530</name>
</gene>
<dbReference type="Proteomes" id="UP001211065">
    <property type="component" value="Unassembled WGS sequence"/>
</dbReference>
<keyword evidence="5" id="KW-0539">Nucleus</keyword>
<dbReference type="PANTHER" id="PTHR13952">
    <property type="entry name" value="U1 SMALL NUCLEAR RIBONUCLEOPROTEIN 70 KD"/>
    <property type="match status" value="1"/>
</dbReference>
<evidence type="ECO:0000256" key="2">
    <source>
        <dbReference type="ARBA" id="ARBA00004642"/>
    </source>
</evidence>
<dbReference type="PANTHER" id="PTHR13952:SF5">
    <property type="entry name" value="U1 SMALL NUCLEAR RIBONUCLEOPROTEIN 70 KDA"/>
    <property type="match status" value="1"/>
</dbReference>
<dbReference type="AlphaFoldDB" id="A0AAD5XXW4"/>
<accession>A0AAD5XXW4</accession>